<dbReference type="Pfam" id="PF06230">
    <property type="entry name" value="LpxI_C"/>
    <property type="match status" value="1"/>
</dbReference>
<dbReference type="InterPro" id="IPR010415">
    <property type="entry name" value="LpxI_C"/>
</dbReference>
<dbReference type="InterPro" id="IPR041255">
    <property type="entry name" value="LpxI_N"/>
</dbReference>
<evidence type="ECO:0008006" key="4">
    <source>
        <dbReference type="Google" id="ProtNLM"/>
    </source>
</evidence>
<name>A0A0F9TEM6_9ZZZZ</name>
<dbReference type="PANTHER" id="PTHR39962">
    <property type="entry name" value="BLL4848 PROTEIN"/>
    <property type="match status" value="1"/>
</dbReference>
<comment type="caution">
    <text evidence="3">The sequence shown here is derived from an EMBL/GenBank/DDBJ whole genome shotgun (WGS) entry which is preliminary data.</text>
</comment>
<dbReference type="Pfam" id="PF17930">
    <property type="entry name" value="LpxI_N"/>
    <property type="match status" value="1"/>
</dbReference>
<proteinExistence type="predicted"/>
<organism evidence="3">
    <name type="scientific">marine sediment metagenome</name>
    <dbReference type="NCBI Taxonomy" id="412755"/>
    <lineage>
        <taxon>unclassified sequences</taxon>
        <taxon>metagenomes</taxon>
        <taxon>ecological metagenomes</taxon>
    </lineage>
</organism>
<evidence type="ECO:0000313" key="3">
    <source>
        <dbReference type="EMBL" id="KKN73277.1"/>
    </source>
</evidence>
<dbReference type="InterPro" id="IPR043167">
    <property type="entry name" value="LpxI_C_sf"/>
</dbReference>
<reference evidence="3" key="1">
    <citation type="journal article" date="2015" name="Nature">
        <title>Complex archaea that bridge the gap between prokaryotes and eukaryotes.</title>
        <authorList>
            <person name="Spang A."/>
            <person name="Saw J.H."/>
            <person name="Jorgensen S.L."/>
            <person name="Zaremba-Niedzwiedzka K."/>
            <person name="Martijn J."/>
            <person name="Lind A.E."/>
            <person name="van Eijk R."/>
            <person name="Schleper C."/>
            <person name="Guy L."/>
            <person name="Ettema T.J."/>
        </authorList>
    </citation>
    <scope>NUCLEOTIDE SEQUENCE</scope>
</reference>
<sequence length="295" mass="30924">MRPDHPGEALGIVAGGGSLPRIVAEAARAAGWRPVVVRIGDGIADDWSGYDGGAFAWGRTGDAIAHMTASGVRRLVYCGTVSKRPDFRSLLPSIRTLLRLPAALRIVRGGDDRLLRTLTRYLEREGFEVLAVQEIAPRLLAPQGLLGHRAPRGEESAALSLAAQAACQLGKLDIGQAVVASDNRVIALEGIEGTRAMLARVAELKAGGKIGKREHCALVKSVKPQQDQRFDLPSIGVATIEEAATAGISAIGVTAGRSLILGLDDVIAAADRHDIALVGLADEAVPEIISSGEHN</sequence>
<dbReference type="AlphaFoldDB" id="A0A0F9TEM6"/>
<gene>
    <name evidence="3" type="ORF">LCGC14_0402620</name>
</gene>
<dbReference type="EMBL" id="LAZR01000347">
    <property type="protein sequence ID" value="KKN73277.1"/>
    <property type="molecule type" value="Genomic_DNA"/>
</dbReference>
<dbReference type="InterPro" id="IPR053174">
    <property type="entry name" value="LpxI"/>
</dbReference>
<accession>A0A0F9TEM6</accession>
<feature type="domain" description="LpxI C-terminal" evidence="1">
    <location>
        <begin position="142"/>
        <end position="278"/>
    </location>
</feature>
<protein>
    <recommendedName>
        <fullName evidence="4">LpxI C-terminal domain-containing protein</fullName>
    </recommendedName>
</protein>
<dbReference type="Gene3D" id="3.40.50.20">
    <property type="match status" value="1"/>
</dbReference>
<evidence type="ECO:0000259" key="2">
    <source>
        <dbReference type="Pfam" id="PF17930"/>
    </source>
</evidence>
<dbReference type="PANTHER" id="PTHR39962:SF1">
    <property type="entry name" value="LPXI FAMILY PROTEIN"/>
    <property type="match status" value="1"/>
</dbReference>
<evidence type="ECO:0000259" key="1">
    <source>
        <dbReference type="Pfam" id="PF06230"/>
    </source>
</evidence>
<feature type="domain" description="LpxI N-terminal" evidence="2">
    <location>
        <begin position="10"/>
        <end position="139"/>
    </location>
</feature>
<dbReference type="Gene3D" id="3.40.140.80">
    <property type="match status" value="1"/>
</dbReference>